<keyword evidence="2" id="KW-1185">Reference proteome</keyword>
<dbReference type="AlphaFoldDB" id="A0A2P8DRC8"/>
<proteinExistence type="predicted"/>
<protein>
    <submittedName>
        <fullName evidence="1">Uncharacterized protein</fullName>
    </submittedName>
</protein>
<evidence type="ECO:0000313" key="2">
    <source>
        <dbReference type="Proteomes" id="UP000243528"/>
    </source>
</evidence>
<dbReference type="EMBL" id="PYGE01000017">
    <property type="protein sequence ID" value="PSK99772.1"/>
    <property type="molecule type" value="Genomic_DNA"/>
</dbReference>
<sequence length="82" mass="9207">MTTLREAASAVAILAQGRQADDGERGLTRSDAHLLRDDTMRLATTRHQYCDHCGRVTVHDVTVYYDDPFSSDEIVYCIECAE</sequence>
<accession>A0A2P8DRC8</accession>
<comment type="caution">
    <text evidence="1">The sequence shown here is derived from an EMBL/GenBank/DDBJ whole genome shotgun (WGS) entry which is preliminary data.</text>
</comment>
<evidence type="ECO:0000313" key="1">
    <source>
        <dbReference type="EMBL" id="PSK99772.1"/>
    </source>
</evidence>
<reference evidence="1 2" key="1">
    <citation type="submission" date="2018-03" db="EMBL/GenBank/DDBJ databases">
        <title>Genomic Encyclopedia of Archaeal and Bacterial Type Strains, Phase II (KMG-II): from individual species to whole genera.</title>
        <authorList>
            <person name="Goeker M."/>
        </authorList>
    </citation>
    <scope>NUCLEOTIDE SEQUENCE [LARGE SCALE GENOMIC DNA]</scope>
    <source>
        <strain evidence="1 2">DSM 45211</strain>
    </source>
</reference>
<gene>
    <name evidence="1" type="ORF">CLV30_11775</name>
</gene>
<organism evidence="1 2">
    <name type="scientific">Haloactinopolyspora alba</name>
    <dbReference type="NCBI Taxonomy" id="648780"/>
    <lineage>
        <taxon>Bacteria</taxon>
        <taxon>Bacillati</taxon>
        <taxon>Actinomycetota</taxon>
        <taxon>Actinomycetes</taxon>
        <taxon>Jiangellales</taxon>
        <taxon>Jiangellaceae</taxon>
        <taxon>Haloactinopolyspora</taxon>
    </lineage>
</organism>
<name>A0A2P8DRC8_9ACTN</name>
<dbReference type="Proteomes" id="UP000243528">
    <property type="component" value="Unassembled WGS sequence"/>
</dbReference>